<protein>
    <submittedName>
        <fullName evidence="2">Uncharacterized protein</fullName>
    </submittedName>
</protein>
<gene>
    <name evidence="2" type="ORF">FOZ63_029368</name>
</gene>
<feature type="non-terminal residue" evidence="2">
    <location>
        <position position="220"/>
    </location>
</feature>
<evidence type="ECO:0000256" key="1">
    <source>
        <dbReference type="SAM" id="MobiDB-lite"/>
    </source>
</evidence>
<feature type="region of interest" description="Disordered" evidence="1">
    <location>
        <begin position="187"/>
        <end position="220"/>
    </location>
</feature>
<dbReference type="EMBL" id="JABANO010002414">
    <property type="protein sequence ID" value="KAF4757643.1"/>
    <property type="molecule type" value="Genomic_DNA"/>
</dbReference>
<feature type="compositionally biased region" description="Basic and acidic residues" evidence="1">
    <location>
        <begin position="55"/>
        <end position="65"/>
    </location>
</feature>
<evidence type="ECO:0000313" key="2">
    <source>
        <dbReference type="EMBL" id="KAF4757643.1"/>
    </source>
</evidence>
<dbReference type="OMA" id="STIACEG"/>
<dbReference type="AlphaFoldDB" id="A0A7J6UKC0"/>
<name>A0A7J6UKC0_PEROL</name>
<feature type="compositionally biased region" description="Polar residues" evidence="1">
    <location>
        <begin position="39"/>
        <end position="52"/>
    </location>
</feature>
<feature type="region of interest" description="Disordered" evidence="1">
    <location>
        <begin position="1"/>
        <end position="65"/>
    </location>
</feature>
<comment type="caution">
    <text evidence="2">The sequence shown here is derived from an EMBL/GenBank/DDBJ whole genome shotgun (WGS) entry which is preliminary data.</text>
</comment>
<reference evidence="2 3" key="1">
    <citation type="submission" date="2020-04" db="EMBL/GenBank/DDBJ databases">
        <title>Perkinsus olseni comparative genomics.</title>
        <authorList>
            <person name="Bogema D.R."/>
        </authorList>
    </citation>
    <scope>NUCLEOTIDE SEQUENCE [LARGE SCALE GENOMIC DNA]</scope>
    <source>
        <strain evidence="2 3">ATCC PRA-207</strain>
    </source>
</reference>
<keyword evidence="3" id="KW-1185">Reference proteome</keyword>
<evidence type="ECO:0000313" key="3">
    <source>
        <dbReference type="Proteomes" id="UP000553632"/>
    </source>
</evidence>
<sequence>MPASMPPAEEESSRDASELSPADGTKPDVVGGGARRASTVGTSSPILKTPQPSGKAEESACTEGDREKFRKCFEANAEESEAARERKHGCLRLLAAGVRCPETYWLRVRELLVEAIEDGASRRAEASDTDDAVKQRKWMSRYLTSLPVPPKNGLQRLAECCLDDSTWRSLDKWTFAVLRCVGAMDIPEDARPSRSPNTSNRKRKVEDRDGASYQLLGPAK</sequence>
<proteinExistence type="predicted"/>
<dbReference type="Proteomes" id="UP000553632">
    <property type="component" value="Unassembled WGS sequence"/>
</dbReference>
<organism evidence="2 3">
    <name type="scientific">Perkinsus olseni</name>
    <name type="common">Perkinsus atlanticus</name>
    <dbReference type="NCBI Taxonomy" id="32597"/>
    <lineage>
        <taxon>Eukaryota</taxon>
        <taxon>Sar</taxon>
        <taxon>Alveolata</taxon>
        <taxon>Perkinsozoa</taxon>
        <taxon>Perkinsea</taxon>
        <taxon>Perkinsida</taxon>
        <taxon>Perkinsidae</taxon>
        <taxon>Perkinsus</taxon>
    </lineage>
</organism>
<accession>A0A7J6UKC0</accession>